<keyword evidence="2" id="KW-0456">Lyase</keyword>
<dbReference type="GO" id="GO:0016829">
    <property type="term" value="F:lyase activity"/>
    <property type="evidence" value="ECO:0007669"/>
    <property type="project" value="UniProtKB-KW"/>
</dbReference>
<dbReference type="AlphaFoldDB" id="A0A512NGF1"/>
<gene>
    <name evidence="3" type="ORF">RSO01_51810</name>
</gene>
<dbReference type="CDD" id="cd06558">
    <property type="entry name" value="crotonase-like"/>
    <property type="match status" value="1"/>
</dbReference>
<dbReference type="Gene3D" id="3.90.226.10">
    <property type="entry name" value="2-enoyl-CoA Hydratase, Chain A, domain 1"/>
    <property type="match status" value="1"/>
</dbReference>
<keyword evidence="4" id="KW-1185">Reference proteome</keyword>
<dbReference type="Proteomes" id="UP000321058">
    <property type="component" value="Unassembled WGS sequence"/>
</dbReference>
<name>A0A512NGF1_9HYPH</name>
<evidence type="ECO:0000313" key="3">
    <source>
        <dbReference type="EMBL" id="GEP58015.1"/>
    </source>
</evidence>
<dbReference type="Pfam" id="PF00378">
    <property type="entry name" value="ECH_1"/>
    <property type="match status" value="1"/>
</dbReference>
<dbReference type="OrthoDB" id="7848551at2"/>
<comment type="similarity">
    <text evidence="1">Belongs to the enoyl-CoA hydratase/isomerase family.</text>
</comment>
<protein>
    <submittedName>
        <fullName evidence="3">Enoyl-CoA hydratase</fullName>
    </submittedName>
</protein>
<evidence type="ECO:0000256" key="2">
    <source>
        <dbReference type="ARBA" id="ARBA00023239"/>
    </source>
</evidence>
<dbReference type="InterPro" id="IPR014748">
    <property type="entry name" value="Enoyl-CoA_hydra_C"/>
</dbReference>
<dbReference type="RefSeq" id="WP_147152845.1">
    <property type="nucleotide sequence ID" value="NZ_BKAJ01000091.1"/>
</dbReference>
<reference evidence="3 4" key="1">
    <citation type="submission" date="2019-07" db="EMBL/GenBank/DDBJ databases">
        <title>Whole genome shotgun sequence of Reyranella soli NBRC 108950.</title>
        <authorList>
            <person name="Hosoyama A."/>
            <person name="Uohara A."/>
            <person name="Ohji S."/>
            <person name="Ichikawa N."/>
        </authorList>
    </citation>
    <scope>NUCLEOTIDE SEQUENCE [LARGE SCALE GENOMIC DNA]</scope>
    <source>
        <strain evidence="3 4">NBRC 108950</strain>
    </source>
</reference>
<dbReference type="PANTHER" id="PTHR11941:SF54">
    <property type="entry name" value="ENOYL-COA HYDRATASE, MITOCHONDRIAL"/>
    <property type="match status" value="1"/>
</dbReference>
<evidence type="ECO:0000313" key="4">
    <source>
        <dbReference type="Proteomes" id="UP000321058"/>
    </source>
</evidence>
<dbReference type="Gene3D" id="1.10.12.10">
    <property type="entry name" value="Lyase 2-enoyl-coa Hydratase, Chain A, domain 2"/>
    <property type="match status" value="1"/>
</dbReference>
<proteinExistence type="inferred from homology"/>
<dbReference type="SUPFAM" id="SSF52096">
    <property type="entry name" value="ClpP/crotonase"/>
    <property type="match status" value="1"/>
</dbReference>
<dbReference type="PANTHER" id="PTHR11941">
    <property type="entry name" value="ENOYL-COA HYDRATASE-RELATED"/>
    <property type="match status" value="1"/>
</dbReference>
<dbReference type="InterPro" id="IPR029045">
    <property type="entry name" value="ClpP/crotonase-like_dom_sf"/>
</dbReference>
<dbReference type="EMBL" id="BKAJ01000091">
    <property type="protein sequence ID" value="GEP58015.1"/>
    <property type="molecule type" value="Genomic_DNA"/>
</dbReference>
<sequence length="262" mass="28586">MPLLSEIRGHVAILTLSRPEARNAWDEDFNEGLESKLAELEKNHEVRCVILTGDEKGRAFSAGANLADTDTHTVASPAAFITGIPHWRKFVANLLTDFPKPVIAAVNGYAIGIGCIATYCCDLIVASDRAEWRLPQVRLGIMPAYGGAVRLARWVGKGNAMRAALGHPIDATEAYRIGLAQWLVPHAELMERALKVADDIAALPPLAARIAKESLTKGLDIPNIQDASEVDVYRFMALSQTEDSKEAHNAWREKRTATVRGV</sequence>
<organism evidence="3 4">
    <name type="scientific">Reyranella soli</name>
    <dbReference type="NCBI Taxonomy" id="1230389"/>
    <lineage>
        <taxon>Bacteria</taxon>
        <taxon>Pseudomonadati</taxon>
        <taxon>Pseudomonadota</taxon>
        <taxon>Alphaproteobacteria</taxon>
        <taxon>Hyphomicrobiales</taxon>
        <taxon>Reyranellaceae</taxon>
        <taxon>Reyranella</taxon>
    </lineage>
</organism>
<dbReference type="GO" id="GO:0006635">
    <property type="term" value="P:fatty acid beta-oxidation"/>
    <property type="evidence" value="ECO:0007669"/>
    <property type="project" value="TreeGrafter"/>
</dbReference>
<comment type="caution">
    <text evidence="3">The sequence shown here is derived from an EMBL/GenBank/DDBJ whole genome shotgun (WGS) entry which is preliminary data.</text>
</comment>
<accession>A0A512NGF1</accession>
<evidence type="ECO:0000256" key="1">
    <source>
        <dbReference type="ARBA" id="ARBA00005254"/>
    </source>
</evidence>
<dbReference type="InterPro" id="IPR001753">
    <property type="entry name" value="Enoyl-CoA_hydra/iso"/>
</dbReference>